<reference evidence="1" key="2">
    <citation type="journal article" date="2018" name="Nat. Commun.">
        <title>Tailed giant Tupanvirus possesses the most complete translational apparatus of the known virosphere.</title>
        <authorList>
            <person name="Abrahao J."/>
            <person name="Silva L."/>
            <person name="Silva L.S."/>
            <person name="Khalil J.Y.B."/>
            <person name="Rodrigues R."/>
            <person name="Arantes T."/>
            <person name="Assis F."/>
            <person name="Boratto P."/>
            <person name="Andrade M."/>
            <person name="Kroon E.G."/>
            <person name="Ribeiro B."/>
            <person name="Bergier I."/>
            <person name="Seligmann H."/>
            <person name="Ghigo E."/>
            <person name="Colson P."/>
            <person name="Levasseur A."/>
            <person name="Kroemer G."/>
            <person name="Raoult D."/>
            <person name="La Scola B."/>
        </authorList>
    </citation>
    <scope>NUCLEOTIDE SEQUENCE [LARGE SCALE GENOMIC DNA]</scope>
    <source>
        <strain evidence="1">Soda lake</strain>
    </source>
</reference>
<dbReference type="KEGG" id="vg:80518139"/>
<dbReference type="InterPro" id="IPR036770">
    <property type="entry name" value="Ankyrin_rpt-contain_sf"/>
</dbReference>
<evidence type="ECO:0000313" key="1">
    <source>
        <dbReference type="EMBL" id="QKU34730.1"/>
    </source>
</evidence>
<dbReference type="SUPFAM" id="SSF48403">
    <property type="entry name" value="Ankyrin repeat"/>
    <property type="match status" value="1"/>
</dbReference>
<dbReference type="RefSeq" id="YP_010781375.1">
    <property type="nucleotide sequence ID" value="NC_075039.1"/>
</dbReference>
<sequence>MVELIVFTKNNANKLSNYLDNKNIQYQIHRNDYEYTFEIELENTLTIIKFILKNKINYKWSNQYSDAKNMLKKKMFDEFTYFYENKIFSLVPMNELVTCALLKYDFEIVNFLLGLNICHDLRLGLASACWRNDDNVGVVKLVWDQIVFNHKNKQSKSSYYCPLNNTNISMQAFYNAVEMGNFNIVNFLVEIVGVNSYVMNDGIEIAVKYNHADIAEYLYERGARLKPYDIDIDSFFESITNNEPMTDMIEFLSKYEHNGIKLVSDDDLGKSLIIACKNGSLENVTAIIETGIDFDKYRKKALAACKEKPHIKKYLQSIVDV</sequence>
<protein>
    <submittedName>
        <fullName evidence="1">Ankyrin repeat protein</fullName>
    </submittedName>
</protein>
<organism evidence="1">
    <name type="scientific">Tupanvirus soda lake</name>
    <dbReference type="NCBI Taxonomy" id="2126985"/>
    <lineage>
        <taxon>Viruses</taxon>
        <taxon>Varidnaviria</taxon>
        <taxon>Bamfordvirae</taxon>
        <taxon>Nucleocytoviricota</taxon>
        <taxon>Megaviricetes</taxon>
        <taxon>Imitervirales</taxon>
        <taxon>Mimiviridae</taxon>
        <taxon>Megamimivirinae</taxon>
        <taxon>Tupanvirus</taxon>
        <taxon>Tupanvirus salinum</taxon>
    </lineage>
</organism>
<proteinExistence type="predicted"/>
<name>A0A6N1NK43_9VIRU</name>
<accession>A0A6N1NK43</accession>
<dbReference type="EMBL" id="KY523104">
    <property type="protein sequence ID" value="QKU34730.1"/>
    <property type="molecule type" value="Genomic_DNA"/>
</dbReference>
<reference evidence="1" key="1">
    <citation type="submission" date="2017-01" db="EMBL/GenBank/DDBJ databases">
        <authorList>
            <person name="Assis F.L."/>
            <person name="Abrahao J.S."/>
            <person name="Silva L."/>
            <person name="Khalil J.B."/>
            <person name="Rodrigues R."/>
            <person name="Silva L.S."/>
            <person name="Arantes T."/>
            <person name="Boratto P."/>
            <person name="Andrade M."/>
            <person name="Kroon E.G."/>
            <person name="Ribeiro B."/>
            <person name="Bergier I."/>
            <person name="Seligmann H."/>
            <person name="Ghigo E."/>
            <person name="Colson P."/>
            <person name="Levasseur A."/>
            <person name="Raoult D."/>
            <person name="Scola B.L."/>
        </authorList>
    </citation>
    <scope>NUCLEOTIDE SEQUENCE</scope>
    <source>
        <strain evidence="1">Soda lake</strain>
    </source>
</reference>
<dbReference type="GeneID" id="80518139"/>
<dbReference type="Gene3D" id="1.25.40.20">
    <property type="entry name" value="Ankyrin repeat-containing domain"/>
    <property type="match status" value="1"/>
</dbReference>